<organism evidence="2">
    <name type="scientific">viral metagenome</name>
    <dbReference type="NCBI Taxonomy" id="1070528"/>
    <lineage>
        <taxon>unclassified sequences</taxon>
        <taxon>metagenomes</taxon>
        <taxon>organismal metagenomes</taxon>
    </lineage>
</organism>
<name>A0A6M3Y134_9ZZZZ</name>
<feature type="region of interest" description="Disordered" evidence="1">
    <location>
        <begin position="225"/>
        <end position="247"/>
    </location>
</feature>
<accession>A0A6M3Y134</accession>
<sequence>MVRNLGIASGPQTEVSVDRVDPGEDLENQFPWKVWKTRDPMGTGRPAINFYQPNPMTDILQGVYDYFFKQASEQTGIPQYIYGAEDAKGGSGAGATATGLSMLMNAATKTMQDVVFQIDGDVITQSIREHWLHVMLFDKDVKKKGDINVVARASEHLIIAEQLQLRLIETLRETNNPIDLAIMGMEGRAVLLRESIKRLKLPSGEVVPDKSTIKAKQLAMEQQQMAEGPAALNPAGGKSGEMVRVNR</sequence>
<gene>
    <name evidence="2" type="ORF">TM448B03579_0001</name>
</gene>
<proteinExistence type="predicted"/>
<evidence type="ECO:0000256" key="1">
    <source>
        <dbReference type="SAM" id="MobiDB-lite"/>
    </source>
</evidence>
<dbReference type="AlphaFoldDB" id="A0A6M3Y134"/>
<protein>
    <submittedName>
        <fullName evidence="2">Putative portal protein</fullName>
    </submittedName>
</protein>
<feature type="region of interest" description="Disordered" evidence="1">
    <location>
        <begin position="1"/>
        <end position="22"/>
    </location>
</feature>
<reference evidence="2" key="1">
    <citation type="submission" date="2020-03" db="EMBL/GenBank/DDBJ databases">
        <title>The deep terrestrial virosphere.</title>
        <authorList>
            <person name="Holmfeldt K."/>
            <person name="Nilsson E."/>
            <person name="Simone D."/>
            <person name="Lopez-Fernandez M."/>
            <person name="Wu X."/>
            <person name="de Brujin I."/>
            <person name="Lundin D."/>
            <person name="Andersson A."/>
            <person name="Bertilsson S."/>
            <person name="Dopson M."/>
        </authorList>
    </citation>
    <scope>NUCLEOTIDE SEQUENCE</scope>
    <source>
        <strain evidence="2">TM448B03579</strain>
    </source>
</reference>
<dbReference type="EMBL" id="MT145027">
    <property type="protein sequence ID" value="QJI02744.1"/>
    <property type="molecule type" value="Genomic_DNA"/>
</dbReference>
<evidence type="ECO:0000313" key="2">
    <source>
        <dbReference type="EMBL" id="QJI02744.1"/>
    </source>
</evidence>